<dbReference type="PROSITE" id="PS50865">
    <property type="entry name" value="ZF_MYND_2"/>
    <property type="match status" value="1"/>
</dbReference>
<feature type="domain" description="MYND-type" evidence="5">
    <location>
        <begin position="5"/>
        <end position="41"/>
    </location>
</feature>
<protein>
    <recommendedName>
        <fullName evidence="5">MYND-type domain-containing protein</fullName>
    </recommendedName>
</protein>
<evidence type="ECO:0000256" key="2">
    <source>
        <dbReference type="ARBA" id="ARBA00022771"/>
    </source>
</evidence>
<dbReference type="Proteomes" id="UP001590950">
    <property type="component" value="Unassembled WGS sequence"/>
</dbReference>
<dbReference type="InterPro" id="IPR002893">
    <property type="entry name" value="Znf_MYND"/>
</dbReference>
<evidence type="ECO:0000256" key="4">
    <source>
        <dbReference type="PROSITE-ProRule" id="PRU00134"/>
    </source>
</evidence>
<reference evidence="6 7" key="1">
    <citation type="submission" date="2024-09" db="EMBL/GenBank/DDBJ databases">
        <title>Rethinking Asexuality: The Enigmatic Case of Functional Sexual Genes in Lepraria (Stereocaulaceae).</title>
        <authorList>
            <person name="Doellman M."/>
            <person name="Sun Y."/>
            <person name="Barcenas-Pena A."/>
            <person name="Lumbsch H.T."/>
            <person name="Grewe F."/>
        </authorList>
    </citation>
    <scope>NUCLEOTIDE SEQUENCE [LARGE SCALE GENOMIC DNA]</scope>
    <source>
        <strain evidence="6 7">Mercado 3170</strain>
    </source>
</reference>
<dbReference type="SUPFAM" id="SSF144232">
    <property type="entry name" value="HIT/MYND zinc finger-like"/>
    <property type="match status" value="1"/>
</dbReference>
<dbReference type="EMBL" id="JBEFKJ010000042">
    <property type="protein sequence ID" value="KAL2037273.1"/>
    <property type="molecule type" value="Genomic_DNA"/>
</dbReference>
<dbReference type="Pfam" id="PF01753">
    <property type="entry name" value="zf-MYND"/>
    <property type="match status" value="1"/>
</dbReference>
<keyword evidence="1" id="KW-0479">Metal-binding</keyword>
<evidence type="ECO:0000313" key="7">
    <source>
        <dbReference type="Proteomes" id="UP001590950"/>
    </source>
</evidence>
<organism evidence="6 7">
    <name type="scientific">Stereocaulon virgatum</name>
    <dbReference type="NCBI Taxonomy" id="373712"/>
    <lineage>
        <taxon>Eukaryota</taxon>
        <taxon>Fungi</taxon>
        <taxon>Dikarya</taxon>
        <taxon>Ascomycota</taxon>
        <taxon>Pezizomycotina</taxon>
        <taxon>Lecanoromycetes</taxon>
        <taxon>OSLEUM clade</taxon>
        <taxon>Lecanoromycetidae</taxon>
        <taxon>Lecanorales</taxon>
        <taxon>Lecanorineae</taxon>
        <taxon>Stereocaulaceae</taxon>
        <taxon>Stereocaulon</taxon>
    </lineage>
</organism>
<sequence>MAPACGICNSVTAQLCKQCRSIGYCSTKCQKIDWPSHKLLCSQYSHDNERPSPLYRRAILFQDGNQQPKFIWIECKETVGGSYKWEEPQNVDDYMGPERTLVERTSFDHNKVRGRPLRNSIEIHNRNAFSLDGSIPNQSIIAATQGAVPHEWCGPVVVLRKNGHCTTYAGSFGDMGMEDYLHVVDHFRTYC</sequence>
<comment type="caution">
    <text evidence="6">The sequence shown here is derived from an EMBL/GenBank/DDBJ whole genome shotgun (WGS) entry which is preliminary data.</text>
</comment>
<evidence type="ECO:0000313" key="6">
    <source>
        <dbReference type="EMBL" id="KAL2037273.1"/>
    </source>
</evidence>
<dbReference type="PROSITE" id="PS01360">
    <property type="entry name" value="ZF_MYND_1"/>
    <property type="match status" value="1"/>
</dbReference>
<dbReference type="Gene3D" id="6.10.140.2220">
    <property type="match status" value="1"/>
</dbReference>
<keyword evidence="3" id="KW-0862">Zinc</keyword>
<keyword evidence="2 4" id="KW-0863">Zinc-finger</keyword>
<proteinExistence type="predicted"/>
<keyword evidence="7" id="KW-1185">Reference proteome</keyword>
<name>A0ABR3ZVE9_9LECA</name>
<gene>
    <name evidence="6" type="ORF">N7G274_009962</name>
</gene>
<evidence type="ECO:0000256" key="1">
    <source>
        <dbReference type="ARBA" id="ARBA00022723"/>
    </source>
</evidence>
<evidence type="ECO:0000259" key="5">
    <source>
        <dbReference type="PROSITE" id="PS50865"/>
    </source>
</evidence>
<accession>A0ABR3ZVE9</accession>
<evidence type="ECO:0000256" key="3">
    <source>
        <dbReference type="ARBA" id="ARBA00022833"/>
    </source>
</evidence>